<organism evidence="6 8">
    <name type="scientific">Rotaria sordida</name>
    <dbReference type="NCBI Taxonomy" id="392033"/>
    <lineage>
        <taxon>Eukaryota</taxon>
        <taxon>Metazoa</taxon>
        <taxon>Spiralia</taxon>
        <taxon>Gnathifera</taxon>
        <taxon>Rotifera</taxon>
        <taxon>Eurotatoria</taxon>
        <taxon>Bdelloidea</taxon>
        <taxon>Philodinida</taxon>
        <taxon>Philodinidae</taxon>
        <taxon>Rotaria</taxon>
    </lineage>
</organism>
<dbReference type="Pfam" id="PF03114">
    <property type="entry name" value="BAR"/>
    <property type="match status" value="1"/>
</dbReference>
<evidence type="ECO:0000313" key="9">
    <source>
        <dbReference type="Proteomes" id="UP000663870"/>
    </source>
</evidence>
<dbReference type="PROSITE" id="PS50002">
    <property type="entry name" value="SH3"/>
    <property type="match status" value="1"/>
</dbReference>
<dbReference type="SUPFAM" id="SSF50044">
    <property type="entry name" value="SH3-domain"/>
    <property type="match status" value="2"/>
</dbReference>
<protein>
    <recommendedName>
        <fullName evidence="10">SH3 domain-containing protein</fullName>
    </recommendedName>
</protein>
<comment type="caution">
    <text evidence="6">The sequence shown here is derived from an EMBL/GenBank/DDBJ whole genome shotgun (WGS) entry which is preliminary data.</text>
</comment>
<dbReference type="InterPro" id="IPR004148">
    <property type="entry name" value="BAR_dom"/>
</dbReference>
<dbReference type="PANTHER" id="PTHR22834">
    <property type="entry name" value="NUCLEAR FUSION PROTEIN FUS2"/>
    <property type="match status" value="1"/>
</dbReference>
<evidence type="ECO:0000256" key="3">
    <source>
        <dbReference type="PROSITE-ProRule" id="PRU00192"/>
    </source>
</evidence>
<evidence type="ECO:0000256" key="2">
    <source>
        <dbReference type="ARBA" id="ARBA00022658"/>
    </source>
</evidence>
<evidence type="ECO:0000256" key="1">
    <source>
        <dbReference type="ARBA" id="ARBA00022443"/>
    </source>
</evidence>
<dbReference type="PROSITE" id="PS51021">
    <property type="entry name" value="BAR"/>
    <property type="match status" value="1"/>
</dbReference>
<dbReference type="SMART" id="SM00721">
    <property type="entry name" value="BAR"/>
    <property type="match status" value="1"/>
</dbReference>
<feature type="domain" description="BAR" evidence="5">
    <location>
        <begin position="102"/>
        <end position="318"/>
    </location>
</feature>
<dbReference type="Gene3D" id="1.20.1270.60">
    <property type="entry name" value="Arfaptin homology (AH) domain/BAR domain"/>
    <property type="match status" value="1"/>
</dbReference>
<dbReference type="EMBL" id="CAJNOH010000494">
    <property type="protein sequence ID" value="CAF1057443.1"/>
    <property type="molecule type" value="Genomic_DNA"/>
</dbReference>
<evidence type="ECO:0000313" key="8">
    <source>
        <dbReference type="Proteomes" id="UP000663854"/>
    </source>
</evidence>
<name>A0A814KVH6_9BILA</name>
<evidence type="ECO:0000259" key="5">
    <source>
        <dbReference type="PROSITE" id="PS51021"/>
    </source>
</evidence>
<dbReference type="InterPro" id="IPR001452">
    <property type="entry name" value="SH3_domain"/>
</dbReference>
<dbReference type="InterPro" id="IPR051492">
    <property type="entry name" value="Dynamin-Rho_GEF"/>
</dbReference>
<dbReference type="InterPro" id="IPR036028">
    <property type="entry name" value="SH3-like_dom_sf"/>
</dbReference>
<dbReference type="SMART" id="SM00326">
    <property type="entry name" value="SH3"/>
    <property type="match status" value="1"/>
</dbReference>
<gene>
    <name evidence="7" type="ORF">JXQ802_LOCUS31070</name>
    <name evidence="6" type="ORF">PYM288_LOCUS17467</name>
</gene>
<dbReference type="Pfam" id="PF00018">
    <property type="entry name" value="SH3_1"/>
    <property type="match status" value="1"/>
</dbReference>
<evidence type="ECO:0000313" key="7">
    <source>
        <dbReference type="EMBL" id="CAF1331173.1"/>
    </source>
</evidence>
<evidence type="ECO:0000313" key="6">
    <source>
        <dbReference type="EMBL" id="CAF1057443.1"/>
    </source>
</evidence>
<reference evidence="6" key="1">
    <citation type="submission" date="2021-02" db="EMBL/GenBank/DDBJ databases">
        <authorList>
            <person name="Nowell W R."/>
        </authorList>
    </citation>
    <scope>NUCLEOTIDE SEQUENCE</scope>
</reference>
<dbReference type="Gene3D" id="2.30.30.40">
    <property type="entry name" value="SH3 Domains"/>
    <property type="match status" value="2"/>
</dbReference>
<dbReference type="EMBL" id="CAJNOL010001295">
    <property type="protein sequence ID" value="CAF1331173.1"/>
    <property type="molecule type" value="Genomic_DNA"/>
</dbReference>
<dbReference type="Proteomes" id="UP000663854">
    <property type="component" value="Unassembled WGS sequence"/>
</dbReference>
<dbReference type="PANTHER" id="PTHR22834:SF20">
    <property type="entry name" value="SH3 DOMAIN-CONTAINING PROTEIN"/>
    <property type="match status" value="1"/>
</dbReference>
<dbReference type="InterPro" id="IPR027267">
    <property type="entry name" value="AH/BAR_dom_sf"/>
</dbReference>
<evidence type="ECO:0008006" key="10">
    <source>
        <dbReference type="Google" id="ProtNLM"/>
    </source>
</evidence>
<dbReference type="AlphaFoldDB" id="A0A814KVH6"/>
<feature type="domain" description="SH3" evidence="4">
    <location>
        <begin position="555"/>
        <end position="619"/>
    </location>
</feature>
<accession>A0A814KVH6</accession>
<evidence type="ECO:0000259" key="4">
    <source>
        <dbReference type="PROSITE" id="PS50002"/>
    </source>
</evidence>
<proteinExistence type="predicted"/>
<sequence length="619" mass="72581">MALRKRTRFILVQSTSNANVNEDNMEPYHISIFRRSTSMPPLPKLSSSKKINFSQREQQQHQQSIVVSKYQRHEKDETLTNKFYKLNIHTMKKKSARISMRLSNAFGLSVHTIDEQFNFQEQRFRAIEKFSKLFLRNIYSCIEALRESFITQVDVAEDFEELLIDKIPDLAQQFLRLKRSLLEHTFTEFCNHIELYVFQPINTLIQLFTRPTNLISKRHKKLLDYDSAQSAYEKVKDQQLKQAKQTLNLSKQTYELLNNQLLEELPILYEYSCQILSICLKEFLHGHLYLMQQMRINIQIVLNQIIPLINFQQLNWQEIVNRFIVKNNTATEGLNQLIITSKNFSERIKNLSTIQLSSIMSNLYNSDKDTYIQTDEIRNLLKNNYPEQDLFIVIQDYTSNSYNNQLTNSKSDFSVRNGDLVIILNQHDKNNINSNCFVDNGVARGYLPRSILIPLLSNNQSEVLSSIPICHDISVFSQISLPLSHVNSRLNNEQPRKILTEPEICLINSSHNLENENEPIYLNQLNYQLSTIEIDETHQYASIDFDDSIIPISNEQERIYIALYDFDCTIDGVLCLHIGEQLKVLQYSDDDQNKEWWYVEKINDTRQRGYVPANYIQAV</sequence>
<dbReference type="SUPFAM" id="SSF103657">
    <property type="entry name" value="BAR/IMD domain-like"/>
    <property type="match status" value="1"/>
</dbReference>
<dbReference type="GO" id="GO:0005737">
    <property type="term" value="C:cytoplasm"/>
    <property type="evidence" value="ECO:0007669"/>
    <property type="project" value="InterPro"/>
</dbReference>
<keyword evidence="9" id="KW-1185">Reference proteome</keyword>
<keyword evidence="2" id="KW-0344">Guanine-nucleotide releasing factor</keyword>
<keyword evidence="1 3" id="KW-0728">SH3 domain</keyword>
<dbReference type="GO" id="GO:0005085">
    <property type="term" value="F:guanyl-nucleotide exchange factor activity"/>
    <property type="evidence" value="ECO:0007669"/>
    <property type="project" value="UniProtKB-KW"/>
</dbReference>
<dbReference type="Proteomes" id="UP000663870">
    <property type="component" value="Unassembled WGS sequence"/>
</dbReference>